<dbReference type="Proteomes" id="UP000280696">
    <property type="component" value="Unassembled WGS sequence"/>
</dbReference>
<evidence type="ECO:0000313" key="2">
    <source>
        <dbReference type="EMBL" id="RKI92065.1"/>
    </source>
</evidence>
<evidence type="ECO:0000256" key="1">
    <source>
        <dbReference type="SAM" id="MobiDB-lite"/>
    </source>
</evidence>
<feature type="region of interest" description="Disordered" evidence="1">
    <location>
        <begin position="80"/>
        <end position="124"/>
    </location>
</feature>
<keyword evidence="3" id="KW-1185">Reference proteome</keyword>
<reference evidence="2 3" key="1">
    <citation type="submission" date="2018-09" db="EMBL/GenBank/DDBJ databases">
        <title>Murine metabolic-syndrome-specific gut microbial biobank.</title>
        <authorList>
            <person name="Liu C."/>
        </authorList>
    </citation>
    <scope>NUCLEOTIDE SEQUENCE [LARGE SCALE GENOMIC DNA]</scope>
    <source>
        <strain evidence="2 3">0.1xD8-82</strain>
    </source>
</reference>
<comment type="caution">
    <text evidence="2">The sequence shown here is derived from an EMBL/GenBank/DDBJ whole genome shotgun (WGS) entry which is preliminary data.</text>
</comment>
<protein>
    <submittedName>
        <fullName evidence="2">Uncharacterized protein</fullName>
    </submittedName>
</protein>
<proteinExistence type="predicted"/>
<name>A0A3A9B080_9FIRM</name>
<evidence type="ECO:0000313" key="3">
    <source>
        <dbReference type="Proteomes" id="UP000280696"/>
    </source>
</evidence>
<sequence length="124" mass="14067">MNRRQKRKQFKKIYGMNPEQYEAWWAERWPELLHERLREAQRAAGEGLKEMARQVHEAALNAAAGMEELRREIIKAAELMRGGEQNGNHVDDSKNDRGRVPDRIGGPGAYDSDSAIHSGGQGID</sequence>
<gene>
    <name evidence="2" type="ORF">D7V94_08330</name>
</gene>
<feature type="compositionally biased region" description="Basic and acidic residues" evidence="1">
    <location>
        <begin position="89"/>
        <end position="102"/>
    </location>
</feature>
<dbReference type="AlphaFoldDB" id="A0A3A9B080"/>
<organism evidence="2 3">
    <name type="scientific">Parablautia intestinalis</name>
    <dbReference type="NCBI Taxonomy" id="2320100"/>
    <lineage>
        <taxon>Bacteria</taxon>
        <taxon>Bacillati</taxon>
        <taxon>Bacillota</taxon>
        <taxon>Clostridia</taxon>
        <taxon>Lachnospirales</taxon>
        <taxon>Lachnospiraceae</taxon>
        <taxon>Parablautia</taxon>
    </lineage>
</organism>
<accession>A0A3A9B080</accession>
<dbReference type="OrthoDB" id="9829711at2"/>
<dbReference type="RefSeq" id="WP_120468680.1">
    <property type="nucleotide sequence ID" value="NZ_RAYQ01000006.1"/>
</dbReference>
<dbReference type="EMBL" id="RAYQ01000006">
    <property type="protein sequence ID" value="RKI92065.1"/>
    <property type="molecule type" value="Genomic_DNA"/>
</dbReference>